<protein>
    <recommendedName>
        <fullName evidence="3">Pleckstrin homology domain-containing family A member 8</fullName>
    </recommendedName>
</protein>
<dbReference type="SUPFAM" id="SSF50729">
    <property type="entry name" value="PH domain-like"/>
    <property type="match status" value="1"/>
</dbReference>
<evidence type="ECO:0000256" key="5">
    <source>
        <dbReference type="ARBA" id="ARBA00023034"/>
    </source>
</evidence>
<feature type="compositionally biased region" description="Polar residues" evidence="7">
    <location>
        <begin position="227"/>
        <end position="236"/>
    </location>
</feature>
<comment type="subcellular location">
    <subcellularLocation>
        <location evidence="2">Golgi apparatus</location>
        <location evidence="2">trans-Golgi network membrane</location>
    </subcellularLocation>
    <subcellularLocation>
        <location evidence="1">Membrane</location>
        <topology evidence="1">Peripheral membrane protein</topology>
    </subcellularLocation>
</comment>
<accession>A0A8B7XHE3</accession>
<dbReference type="SUPFAM" id="SSF110004">
    <property type="entry name" value="Glycolipid transfer protein, GLTP"/>
    <property type="match status" value="1"/>
</dbReference>
<dbReference type="CDD" id="cd01247">
    <property type="entry name" value="PH_FAPP1_FAPP2"/>
    <property type="match status" value="1"/>
</dbReference>
<dbReference type="CTD" id="84725"/>
<dbReference type="GO" id="GO:1902388">
    <property type="term" value="F:ceramide 1-phosphate transfer activity"/>
    <property type="evidence" value="ECO:0007669"/>
    <property type="project" value="TreeGrafter"/>
</dbReference>
<feature type="compositionally biased region" description="Polar residues" evidence="7">
    <location>
        <begin position="282"/>
        <end position="292"/>
    </location>
</feature>
<dbReference type="GeneID" id="110973124"/>
<feature type="domain" description="PH" evidence="8">
    <location>
        <begin position="10"/>
        <end position="105"/>
    </location>
</feature>
<evidence type="ECO:0000256" key="7">
    <source>
        <dbReference type="SAM" id="MobiDB-lite"/>
    </source>
</evidence>
<reference evidence="10 11" key="1">
    <citation type="submission" date="2025-04" db="UniProtKB">
        <authorList>
            <consortium name="RefSeq"/>
        </authorList>
    </citation>
    <scope>IDENTIFICATION</scope>
</reference>
<dbReference type="GO" id="GO:0005794">
    <property type="term" value="C:Golgi apparatus"/>
    <property type="evidence" value="ECO:0007669"/>
    <property type="project" value="UniProtKB-SubCell"/>
</dbReference>
<evidence type="ECO:0000256" key="1">
    <source>
        <dbReference type="ARBA" id="ARBA00004170"/>
    </source>
</evidence>
<feature type="compositionally biased region" description="Low complexity" evidence="7">
    <location>
        <begin position="258"/>
        <end position="275"/>
    </location>
</feature>
<dbReference type="PANTHER" id="PTHR10219:SF25">
    <property type="entry name" value="PLECKSTRIN HOMOLOGY DOMAIN-CONTAINING FAMILY A MEMBER 8"/>
    <property type="match status" value="1"/>
</dbReference>
<dbReference type="KEGG" id="aplc:110973124"/>
<dbReference type="GO" id="GO:0005829">
    <property type="term" value="C:cytosol"/>
    <property type="evidence" value="ECO:0007669"/>
    <property type="project" value="TreeGrafter"/>
</dbReference>
<keyword evidence="9" id="KW-1185">Reference proteome</keyword>
<proteinExistence type="predicted"/>
<feature type="region of interest" description="Disordered" evidence="7">
    <location>
        <begin position="200"/>
        <end position="292"/>
    </location>
</feature>
<evidence type="ECO:0000256" key="2">
    <source>
        <dbReference type="ARBA" id="ARBA00004198"/>
    </source>
</evidence>
<dbReference type="PROSITE" id="PS50003">
    <property type="entry name" value="PH_DOMAIN"/>
    <property type="match status" value="1"/>
</dbReference>
<evidence type="ECO:0000256" key="6">
    <source>
        <dbReference type="ARBA" id="ARBA00023136"/>
    </source>
</evidence>
<dbReference type="GO" id="GO:1902387">
    <property type="term" value="F:ceramide 1-phosphate binding"/>
    <property type="evidence" value="ECO:0007669"/>
    <property type="project" value="TreeGrafter"/>
</dbReference>
<feature type="compositionally biased region" description="Polar residues" evidence="7">
    <location>
        <begin position="200"/>
        <end position="211"/>
    </location>
</feature>
<evidence type="ECO:0000313" key="10">
    <source>
        <dbReference type="RefSeq" id="XP_022079360.1"/>
    </source>
</evidence>
<keyword evidence="6" id="KW-0472">Membrane</keyword>
<dbReference type="Pfam" id="PF08718">
    <property type="entry name" value="GLTP"/>
    <property type="match status" value="1"/>
</dbReference>
<name>A0A8B7XHE3_ACAPL</name>
<evidence type="ECO:0000313" key="11">
    <source>
        <dbReference type="RefSeq" id="XP_022079361.1"/>
    </source>
</evidence>
<evidence type="ECO:0000256" key="3">
    <source>
        <dbReference type="ARBA" id="ARBA00016588"/>
    </source>
</evidence>
<dbReference type="Gene3D" id="2.30.29.30">
    <property type="entry name" value="Pleckstrin-homology domain (PH domain)/Phosphotyrosine-binding domain (PTB)"/>
    <property type="match status" value="1"/>
</dbReference>
<organism evidence="9 10">
    <name type="scientific">Acanthaster planci</name>
    <name type="common">Crown-of-thorns starfish</name>
    <dbReference type="NCBI Taxonomy" id="133434"/>
    <lineage>
        <taxon>Eukaryota</taxon>
        <taxon>Metazoa</taxon>
        <taxon>Echinodermata</taxon>
        <taxon>Eleutherozoa</taxon>
        <taxon>Asterozoa</taxon>
        <taxon>Asteroidea</taxon>
        <taxon>Valvatacea</taxon>
        <taxon>Valvatida</taxon>
        <taxon>Acanthasteridae</taxon>
        <taxon>Acanthaster</taxon>
    </lineage>
</organism>
<dbReference type="SMART" id="SM00233">
    <property type="entry name" value="PH"/>
    <property type="match status" value="1"/>
</dbReference>
<dbReference type="RefSeq" id="XP_022079360.1">
    <property type="nucleotide sequence ID" value="XM_022223668.1"/>
</dbReference>
<dbReference type="FunFam" id="1.10.3520.10:FF:000001">
    <property type="entry name" value="Pleckstrin domain-containing family A member 8"/>
    <property type="match status" value="1"/>
</dbReference>
<dbReference type="InterPro" id="IPR014830">
    <property type="entry name" value="Glycolipid_transfer_prot_dom"/>
</dbReference>
<dbReference type="RefSeq" id="XP_022079361.1">
    <property type="nucleotide sequence ID" value="XM_022223669.1"/>
</dbReference>
<dbReference type="AlphaFoldDB" id="A0A8B7XHE3"/>
<dbReference type="PANTHER" id="PTHR10219">
    <property type="entry name" value="GLYCOLIPID TRANSFER PROTEIN-RELATED"/>
    <property type="match status" value="1"/>
</dbReference>
<dbReference type="InterPro" id="IPR036497">
    <property type="entry name" value="GLTP_sf"/>
</dbReference>
<keyword evidence="5" id="KW-0333">Golgi apparatus</keyword>
<dbReference type="GO" id="GO:0016020">
    <property type="term" value="C:membrane"/>
    <property type="evidence" value="ECO:0007669"/>
    <property type="project" value="UniProtKB-SubCell"/>
</dbReference>
<sequence>MKDFATTCTMVEMQGVLFKWTNYLAGWQLRWFVLDKGILAYYKSQDEVHLGSKGSIKIACCEILVHPSDMCRLDLIIPGEQHLYIRGTSPAERQQWLVALGSAKACLTDAKQQQKDRNEELLKAKMSELRLYCDTLMQSVANVKLSASAEEAPDIEKLNTSTTLLSETCDTFISTLQDCMSLAKSAYSMSYSNSTYNETVVPPSLQQQTKKSASRSHSIEDRYHPPQSRSGITTKYKNLEDIAARPKPHRTRTPQNQSLSAPTTPTASTTPTTLSESEDTQVTDSGDGVQSQMDAIRKTDKKETLYNVAMQHPSMQEKPRMSTFFSKMKPNFEDVQKASEDGINTGLFLDACSQIVEILDAMGSSAFTPVKMDMNGNIKKLRQKYSTDPSAFNTLQAIVQQETRSSTYQLKNSATEALMWLRRALEFVCAFLEEIIKGEKDLPSAATAAYKRSLQKFHGWVIQGVFSLAVRAAPYYEDFMKCLLQNPEDMERGGEVIVLEDMAIGIRPLGALVKELQDYYHSENLESHVQI</sequence>
<keyword evidence="4" id="KW-0813">Transport</keyword>
<dbReference type="InterPro" id="IPR001849">
    <property type="entry name" value="PH_domain"/>
</dbReference>
<dbReference type="OMA" id="ERQMEMN"/>
<dbReference type="FunFam" id="2.30.29.30:FF:000085">
    <property type="entry name" value="Pleckstrin homology domain-containing family A member 8"/>
    <property type="match status" value="1"/>
</dbReference>
<evidence type="ECO:0000256" key="4">
    <source>
        <dbReference type="ARBA" id="ARBA00022448"/>
    </source>
</evidence>
<evidence type="ECO:0000259" key="8">
    <source>
        <dbReference type="PROSITE" id="PS50003"/>
    </source>
</evidence>
<dbReference type="Gene3D" id="1.10.3520.10">
    <property type="entry name" value="Glycolipid transfer protein"/>
    <property type="match status" value="1"/>
</dbReference>
<gene>
    <name evidence="10 11" type="primary">LOC110973124</name>
</gene>
<dbReference type="Pfam" id="PF00169">
    <property type="entry name" value="PH"/>
    <property type="match status" value="1"/>
</dbReference>
<evidence type="ECO:0000313" key="9">
    <source>
        <dbReference type="Proteomes" id="UP000694845"/>
    </source>
</evidence>
<dbReference type="Proteomes" id="UP000694845">
    <property type="component" value="Unplaced"/>
</dbReference>
<dbReference type="InterPro" id="IPR011993">
    <property type="entry name" value="PH-like_dom_sf"/>
</dbReference>
<dbReference type="OrthoDB" id="1854502at2759"/>